<dbReference type="PANTHER" id="PTHR45615:SF63">
    <property type="entry name" value="CHROMOSOME UNDETERMINED SCAFFOLD_10, WHOLE GENOME SHOTGUN SEQUENCE"/>
    <property type="match status" value="1"/>
</dbReference>
<dbReference type="SUPFAM" id="SSF90257">
    <property type="entry name" value="Myosin rod fragments"/>
    <property type="match status" value="2"/>
</dbReference>
<keyword evidence="3" id="KW-1185">Reference proteome</keyword>
<dbReference type="EMBL" id="JADGKB010000014">
    <property type="protein sequence ID" value="KAJ3260003.1"/>
    <property type="molecule type" value="Genomic_DNA"/>
</dbReference>
<feature type="compositionally biased region" description="Polar residues" evidence="1">
    <location>
        <begin position="693"/>
        <end position="708"/>
    </location>
</feature>
<feature type="compositionally biased region" description="Polar residues" evidence="1">
    <location>
        <begin position="44"/>
        <end position="80"/>
    </location>
</feature>
<feature type="compositionally biased region" description="Polar residues" evidence="1">
    <location>
        <begin position="1"/>
        <end position="16"/>
    </location>
</feature>
<feature type="region of interest" description="Disordered" evidence="1">
    <location>
        <begin position="1"/>
        <end position="227"/>
    </location>
</feature>
<evidence type="ECO:0000256" key="1">
    <source>
        <dbReference type="SAM" id="MobiDB-lite"/>
    </source>
</evidence>
<proteinExistence type="predicted"/>
<organism evidence="2 3">
    <name type="scientific">Boothiomyces macroporosus</name>
    <dbReference type="NCBI Taxonomy" id="261099"/>
    <lineage>
        <taxon>Eukaryota</taxon>
        <taxon>Fungi</taxon>
        <taxon>Fungi incertae sedis</taxon>
        <taxon>Chytridiomycota</taxon>
        <taxon>Chytridiomycota incertae sedis</taxon>
        <taxon>Chytridiomycetes</taxon>
        <taxon>Rhizophydiales</taxon>
        <taxon>Terramycetaceae</taxon>
        <taxon>Boothiomyces</taxon>
    </lineage>
</organism>
<dbReference type="Proteomes" id="UP001210925">
    <property type="component" value="Unassembled WGS sequence"/>
</dbReference>
<gene>
    <name evidence="2" type="ORF">HK103_001513</name>
</gene>
<name>A0AAD5UMG9_9FUNG</name>
<sequence length="1663" mass="188357">MSGYPNNNQSSGQRPPNQAKFAPRQSSLFRVPPEVVSDYRQKTKSLYQNEQNDSSSSVNYAQQNGPQFKQPGQGQYNQVEQSRKPQQYNNTSQQQYNGISQQQYNGNPQPQYNPPSQPQPQPPASREPKLQQRPSLDPGYSLTSAEIPIKASPIVLDYQQKSLDPGRKNSSPKSPTIDSAGQVSIRSGTDYKQGQSSDDKANGASQEERLPRNGSKISNGSDQMLDEKKTGSTVLKGLENKTKPELLVITKKMLAEINIKNRIISEANHNTNWLTAELSAIRDGKKNIQDPISDFQKSVANSSPSEEDKLMLESLLKLKGQLEEAKSDIEKHEASLLVLEKKRTVAEEEAAYLRTLTDRNADVKTLEGERIKELEVQLKKTVEDYTVLQSKVSQWARASKRNQEGRIAAEAAQKTLEEDIRALKSELKKKGSGDKSHEKQIVALQQTLSDTRNQLQVMEDNLNDAYTTIDQLETESISMQEKLTAEYARLDELNETAENYRIKCEELQSELAAQSEYAEIIKKRSSNASTILDGPSRSEVDELMEKNAFLEGQLKKMTLEHEEVQENHRKLQIAHQELQYNFETAAKKNEKLTQKLGPEAIAQEEEYMKRMAELEAANNFAIERQQQAEVDIINLKRALALTKSQTPSFQELKEKLQEEGSVRQELQEKLDKALAEKEELIKKLEENAKASDSKNVGNGNTREITSGGKSELENQIELLNIALQEEKDYAADIAEKLQALQGDKEDALAQVDELSHALAEERNTSETLYQQIQDIEAEQDSLMNKMDSMVAQLKQERATNEAHQNTILQLRQNAGSNPQPSELDKQFIELKETLSQEREAYDELNEKLQILGNEKTLLMNKVQELNETVSNLTKSSNADLEKEILELNETLAAERDAYDEVNEKLLRAEEEKTHLFNQIQQLQQDLESMKSGTGGDMEAKIQELTETLEAEREAYDELAEKMQILSEERNQMSSQIQKNDKELNELNESLLAERDAYDDLTDKMQAVEEEKFSLLDKIQQLSEKLETVGNNDLAQTRSIPPEGDTSNDFKEQIQRLSDEKTQLIGQVEKLQLHIQSVNQTNGGETEQQLQELNDTLNAEREHRKSLEEKVEVLSRERERLIEQVHVLESQLNPAAGDNHNAEIQDLTETLNAERDAYDELNEKMLLVTAEKEQLLSQIQQLQEQIASNSSSGPEAENEIRELNETLNAERDAYNELDEKLQALLNEKEELLKEIQVLEDKVGSHSLDGDKQIEVLTQSLMAEKAAYEELSEQMIAISDEKNRLQVELEQVIERLRAATDNSQSETQLAELNQLLTAEKEACSGLNQKLNSLGEQKSDLEAKLAELNQLLIQSKTEKQELAEQIEDLKKEIDLRNDEQSSVEDLSNSLQEEKSAFEDLTHKMQKLSSEKAELLNQVEEANDLLAEERNAYTSLAQKMQSIQIEKSELYQQVEELEVRLSTVGANTNGVDYAGEIGKLQQQLSEAQDNIEMLQLQLEERTQDVELLEERLAKSGPSADVGKLNAELTAAKSALENQATVIQEQLATIAKLDEQIGSEEDKIHTLESELANLYEKVMMMNNLESEIEEKDHEIQRNKHIMNELKSQVLDLEDTKAQIEQLKGDLDKKIKEIEELHAKIKGLEQVNAELKSQKQALDLQLENLKEGA</sequence>
<dbReference type="Gene3D" id="1.10.287.1490">
    <property type="match status" value="2"/>
</dbReference>
<feature type="compositionally biased region" description="Pro residues" evidence="1">
    <location>
        <begin position="111"/>
        <end position="125"/>
    </location>
</feature>
<reference evidence="2" key="1">
    <citation type="submission" date="2020-05" db="EMBL/GenBank/DDBJ databases">
        <title>Phylogenomic resolution of chytrid fungi.</title>
        <authorList>
            <person name="Stajich J.E."/>
            <person name="Amses K."/>
            <person name="Simmons R."/>
            <person name="Seto K."/>
            <person name="Myers J."/>
            <person name="Bonds A."/>
            <person name="Quandt C.A."/>
            <person name="Barry K."/>
            <person name="Liu P."/>
            <person name="Grigoriev I."/>
            <person name="Longcore J.E."/>
            <person name="James T.Y."/>
        </authorList>
    </citation>
    <scope>NUCLEOTIDE SEQUENCE</scope>
    <source>
        <strain evidence="2">PLAUS21</strain>
    </source>
</reference>
<evidence type="ECO:0000313" key="3">
    <source>
        <dbReference type="Proteomes" id="UP001210925"/>
    </source>
</evidence>
<evidence type="ECO:0000313" key="2">
    <source>
        <dbReference type="EMBL" id="KAJ3260003.1"/>
    </source>
</evidence>
<protein>
    <submittedName>
        <fullName evidence="2">Uncharacterized protein</fullName>
    </submittedName>
</protein>
<feature type="region of interest" description="Disordered" evidence="1">
    <location>
        <begin position="689"/>
        <end position="708"/>
    </location>
</feature>
<feature type="compositionally biased region" description="Basic and acidic residues" evidence="1">
    <location>
        <begin position="197"/>
        <end position="211"/>
    </location>
</feature>
<comment type="caution">
    <text evidence="2">The sequence shown here is derived from an EMBL/GenBank/DDBJ whole genome shotgun (WGS) entry which is preliminary data.</text>
</comment>
<feature type="compositionally biased region" description="Polar residues" evidence="1">
    <location>
        <begin position="168"/>
        <end position="196"/>
    </location>
</feature>
<accession>A0AAD5UMG9</accession>
<feature type="compositionally biased region" description="Low complexity" evidence="1">
    <location>
        <begin position="86"/>
        <end position="110"/>
    </location>
</feature>
<dbReference type="PANTHER" id="PTHR45615">
    <property type="entry name" value="MYOSIN HEAVY CHAIN, NON-MUSCLE"/>
    <property type="match status" value="1"/>
</dbReference>